<evidence type="ECO:0000259" key="3">
    <source>
        <dbReference type="Pfam" id="PF18291"/>
    </source>
</evidence>
<dbReference type="Pfam" id="PF18291">
    <property type="entry name" value="HU-HIG"/>
    <property type="match status" value="1"/>
</dbReference>
<accession>A0A0P0M501</accession>
<evidence type="ECO:0000313" key="5">
    <source>
        <dbReference type="Proteomes" id="UP000061587"/>
    </source>
</evidence>
<reference evidence="5" key="1">
    <citation type="submission" date="2015-10" db="EMBL/GenBank/DDBJ databases">
        <title>Extensive mobilome-driven genome diversification in gut-associated Bacteroides vulgatus mpk.</title>
        <authorList>
            <person name="Beier S."/>
            <person name="Lange A."/>
            <person name="Huson D.H."/>
            <person name="Frick J.-S."/>
            <person name="Autenrieth I.B."/>
        </authorList>
    </citation>
    <scope>NUCLEOTIDE SEQUENCE [LARGE SCALE GENOMIC DNA]</scope>
    <source>
        <strain evidence="5">mpk</strain>
    </source>
</reference>
<organism evidence="4 5">
    <name type="scientific">Phocaeicola vulgatus</name>
    <name type="common">Bacteroides vulgatus</name>
    <dbReference type="NCBI Taxonomy" id="821"/>
    <lineage>
        <taxon>Bacteria</taxon>
        <taxon>Pseudomonadati</taxon>
        <taxon>Bacteroidota</taxon>
        <taxon>Bacteroidia</taxon>
        <taxon>Bacteroidales</taxon>
        <taxon>Bacteroidaceae</taxon>
        <taxon>Phocaeicola</taxon>
    </lineage>
</organism>
<evidence type="ECO:0000313" key="4">
    <source>
        <dbReference type="EMBL" id="ALK86125.1"/>
    </source>
</evidence>
<evidence type="ECO:0000256" key="1">
    <source>
        <dbReference type="ARBA" id="ARBA00023125"/>
    </source>
</evidence>
<gene>
    <name evidence="4" type="ORF">BvMPK_3564</name>
</gene>
<dbReference type="AlphaFoldDB" id="A0A0P0M501"/>
<dbReference type="GO" id="GO:0003677">
    <property type="term" value="F:DNA binding"/>
    <property type="evidence" value="ECO:0007669"/>
    <property type="project" value="UniProtKB-KW"/>
</dbReference>
<dbReference type="SUPFAM" id="SSF47729">
    <property type="entry name" value="IHF-like DNA-binding proteins"/>
    <property type="match status" value="1"/>
</dbReference>
<dbReference type="Gene3D" id="4.10.520.10">
    <property type="entry name" value="IHF-like DNA-binding proteins"/>
    <property type="match status" value="1"/>
</dbReference>
<feature type="region of interest" description="Disordered" evidence="2">
    <location>
        <begin position="166"/>
        <end position="187"/>
    </location>
</feature>
<reference evidence="4 5" key="2">
    <citation type="journal article" date="2016" name="Genome Biol. Evol.">
        <title>Extensive mobilome-driven genome diversification in mouse gut-associated Bacteroides vulgatus mpk.</title>
        <authorList>
            <person name="Lange A."/>
            <person name="Beier S."/>
            <person name="Steimle A."/>
            <person name="Autenrieth I.B."/>
            <person name="Huson D.H."/>
            <person name="Frick J.S."/>
        </authorList>
    </citation>
    <scope>NUCLEOTIDE SEQUENCE [LARGE SCALE GENOMIC DNA]</scope>
    <source>
        <strain evidence="5">mpk</strain>
    </source>
</reference>
<name>A0A0P0M501_PHOVU</name>
<keyword evidence="1" id="KW-0238">DNA-binding</keyword>
<dbReference type="PATRIC" id="fig|821.40.peg.4291"/>
<dbReference type="EMBL" id="CP013020">
    <property type="protein sequence ID" value="ALK86125.1"/>
    <property type="molecule type" value="Genomic_DNA"/>
</dbReference>
<evidence type="ECO:0000256" key="2">
    <source>
        <dbReference type="SAM" id="MobiDB-lite"/>
    </source>
</evidence>
<sequence>MSCRKDERTSRKHKTFKLYFIMIDYSVFMMGNPMDVDAAQKAYAKAQVSEIMPFSQFVKHIADHNGVFTRGTVKGVIADMCECLVEMLLEGKKVQLAELGNFWISIGSEGAEDLKKFTESNITAVNIVFTPGEDFQNLRSRAAFNPVASRIAQAATLKAEKAGKGTVDLDAAKGKTPASTNENNPSL</sequence>
<feature type="compositionally biased region" description="Polar residues" evidence="2">
    <location>
        <begin position="177"/>
        <end position="187"/>
    </location>
</feature>
<dbReference type="InterPro" id="IPR010992">
    <property type="entry name" value="IHF-like_DNA-bd_dom_sf"/>
</dbReference>
<proteinExistence type="predicted"/>
<feature type="domain" description="HU" evidence="3">
    <location>
        <begin position="23"/>
        <end position="142"/>
    </location>
</feature>
<dbReference type="InterPro" id="IPR041607">
    <property type="entry name" value="HU-HIG"/>
</dbReference>
<dbReference type="Proteomes" id="UP000061587">
    <property type="component" value="Chromosome"/>
</dbReference>
<protein>
    <recommendedName>
        <fullName evidence="3">HU domain-containing protein</fullName>
    </recommendedName>
</protein>